<dbReference type="PANTHER" id="PTHR11177">
    <property type="entry name" value="CHITINASE"/>
    <property type="match status" value="1"/>
</dbReference>
<dbReference type="GO" id="GO:0005975">
    <property type="term" value="P:carbohydrate metabolic process"/>
    <property type="evidence" value="ECO:0007669"/>
    <property type="project" value="InterPro"/>
</dbReference>
<dbReference type="Gene3D" id="3.20.20.80">
    <property type="entry name" value="Glycosidases"/>
    <property type="match status" value="1"/>
</dbReference>
<dbReference type="SUPFAM" id="SSF54556">
    <property type="entry name" value="Chitinase insertion domain"/>
    <property type="match status" value="1"/>
</dbReference>
<feature type="signal peptide" evidence="1">
    <location>
        <begin position="1"/>
        <end position="22"/>
    </location>
</feature>
<dbReference type="Gene3D" id="3.10.50.10">
    <property type="match status" value="1"/>
</dbReference>
<reference evidence="3" key="1">
    <citation type="submission" date="2018-02" db="EMBL/GenBank/DDBJ databases">
        <authorList>
            <person name="Cohen D.B."/>
            <person name="Kent A.D."/>
        </authorList>
    </citation>
    <scope>NUCLEOTIDE SEQUENCE</scope>
</reference>
<dbReference type="PROSITE" id="PS51910">
    <property type="entry name" value="GH18_2"/>
    <property type="match status" value="1"/>
</dbReference>
<dbReference type="SUPFAM" id="SSF51445">
    <property type="entry name" value="(Trans)glycosidases"/>
    <property type="match status" value="1"/>
</dbReference>
<feature type="chain" id="PRO_5014660354" description="GH18 domain-containing protein" evidence="1">
    <location>
        <begin position="23"/>
        <end position="383"/>
    </location>
</feature>
<dbReference type="EMBL" id="OIVN01001224">
    <property type="protein sequence ID" value="SPC91387.1"/>
    <property type="molecule type" value="Genomic_DNA"/>
</dbReference>
<keyword evidence="1" id="KW-0732">Signal</keyword>
<sequence length="383" mass="42500">MSKIIIVLFHIFLSLELQPAKAQTWIKAGYWLSGSEFPISDINSALFTHLICAFAGVNSSSYELFVSSTNEQYFSNFTNTVRQKNPSVNTLLSIGGERANHTILSSMVSEASYRKSFIDSSIKIARLYGFQGLDFSWVSANTSSDMTNMGLLFQEWKAAVNSEAQQNSSQKELILTAAVQYSPVLEIVSFPVDSIQSNLNWVHVLAYDYYTPGWSKKTGAHAALYDPSSESNTDFGIGAWIGRGLSASKLVLGLPFYGYAWTLTNPNDNAIGAPATGPAFNLDGVGAMTYKQIKNYVQKYGAAILYNATYVVNYCTIGSSWIGFDDVEVVRIKVSYAREKKLLGYFVWQVPYDDNWVLSLAGMRCYTLLGIIFDNFSLVRTLI</sequence>
<dbReference type="InterPro" id="IPR017853">
    <property type="entry name" value="GH"/>
</dbReference>
<dbReference type="FunFam" id="3.10.50.10:FF:000015">
    <property type="entry name" value="Chitotriosidase-1"/>
    <property type="match status" value="1"/>
</dbReference>
<dbReference type="Pfam" id="PF00704">
    <property type="entry name" value="Glyco_hydro_18"/>
    <property type="match status" value="1"/>
</dbReference>
<dbReference type="SMART" id="SM00636">
    <property type="entry name" value="Glyco_18"/>
    <property type="match status" value="1"/>
</dbReference>
<dbReference type="GO" id="GO:0006032">
    <property type="term" value="P:chitin catabolic process"/>
    <property type="evidence" value="ECO:0007669"/>
    <property type="project" value="TreeGrafter"/>
</dbReference>
<dbReference type="GO" id="GO:0008061">
    <property type="term" value="F:chitin binding"/>
    <property type="evidence" value="ECO:0007669"/>
    <property type="project" value="InterPro"/>
</dbReference>
<evidence type="ECO:0000259" key="2">
    <source>
        <dbReference type="PROSITE" id="PS51910"/>
    </source>
</evidence>
<dbReference type="InterPro" id="IPR029070">
    <property type="entry name" value="Chitinase_insertion_sf"/>
</dbReference>
<evidence type="ECO:0000313" key="3">
    <source>
        <dbReference type="EMBL" id="SPC91387.1"/>
    </source>
</evidence>
<dbReference type="GO" id="GO:0004568">
    <property type="term" value="F:chitinase activity"/>
    <property type="evidence" value="ECO:0007669"/>
    <property type="project" value="TreeGrafter"/>
</dbReference>
<feature type="domain" description="GH18" evidence="2">
    <location>
        <begin position="25"/>
        <end position="383"/>
    </location>
</feature>
<protein>
    <recommendedName>
        <fullName evidence="2">GH18 domain-containing protein</fullName>
    </recommendedName>
</protein>
<dbReference type="AlphaFoldDB" id="A0A2N9FKS8"/>
<dbReference type="InterPro" id="IPR001223">
    <property type="entry name" value="Glyco_hydro18_cat"/>
</dbReference>
<dbReference type="CDD" id="cd02879">
    <property type="entry name" value="GH18_plant_chitinase_class_V"/>
    <property type="match status" value="1"/>
</dbReference>
<dbReference type="InterPro" id="IPR050314">
    <property type="entry name" value="Glycosyl_Hydrlase_18"/>
</dbReference>
<evidence type="ECO:0000256" key="1">
    <source>
        <dbReference type="SAM" id="SignalP"/>
    </source>
</evidence>
<dbReference type="GO" id="GO:0005576">
    <property type="term" value="C:extracellular region"/>
    <property type="evidence" value="ECO:0007669"/>
    <property type="project" value="TreeGrafter"/>
</dbReference>
<accession>A0A2N9FKS8</accession>
<name>A0A2N9FKS8_FAGSY</name>
<dbReference type="InterPro" id="IPR011583">
    <property type="entry name" value="Chitinase_II/V-like_cat"/>
</dbReference>
<proteinExistence type="predicted"/>
<dbReference type="PANTHER" id="PTHR11177:SF362">
    <property type="entry name" value="CLASS V CHITINASE-LIKE"/>
    <property type="match status" value="1"/>
</dbReference>
<gene>
    <name evidence="3" type="ORF">FSB_LOCUS19269</name>
</gene>
<organism evidence="3">
    <name type="scientific">Fagus sylvatica</name>
    <name type="common">Beechnut</name>
    <dbReference type="NCBI Taxonomy" id="28930"/>
    <lineage>
        <taxon>Eukaryota</taxon>
        <taxon>Viridiplantae</taxon>
        <taxon>Streptophyta</taxon>
        <taxon>Embryophyta</taxon>
        <taxon>Tracheophyta</taxon>
        <taxon>Spermatophyta</taxon>
        <taxon>Magnoliopsida</taxon>
        <taxon>eudicotyledons</taxon>
        <taxon>Gunneridae</taxon>
        <taxon>Pentapetalae</taxon>
        <taxon>rosids</taxon>
        <taxon>fabids</taxon>
        <taxon>Fagales</taxon>
        <taxon>Fagaceae</taxon>
        <taxon>Fagus</taxon>
    </lineage>
</organism>